<accession>A0A150J3Z8</accession>
<dbReference type="AlphaFoldDB" id="A0A150J3Z8"/>
<evidence type="ECO:0000256" key="1">
    <source>
        <dbReference type="SAM" id="MobiDB-lite"/>
    </source>
</evidence>
<sequence length="266" mass="30451">MRFVPKDCQLEIIVMPDININWGETSYGKVTIDSNPTKIDIDIDIKNLGDNGTNPKENGKQETEISDTTINLPTTTEDSILDTTKTIDTTTGDTDLKLDIPTVDPPVETEPEIYMPITQDELNRRKELLEEYDSLYNKNKIKIDELSEDVKTIKDLFYKKSFTWLIANTGILSTKLPTGWIEVTTEILKGIYDTEEIKKINDENLKYKKITDELVKARKIKEKEIIRLINENEAIKNAKIRELEELKKYKIIEPDSSGFDTGGDSK</sequence>
<comment type="caution">
    <text evidence="2">The sequence shown here is derived from an EMBL/GenBank/DDBJ whole genome shotgun (WGS) entry which is preliminary data.</text>
</comment>
<gene>
    <name evidence="2" type="ORF">AMQ74_00960</name>
</gene>
<dbReference type="EMBL" id="LNGD01000051">
    <property type="protein sequence ID" value="KYC51845.1"/>
    <property type="molecule type" value="Genomic_DNA"/>
</dbReference>
<proteinExistence type="predicted"/>
<reference evidence="2 3" key="1">
    <citation type="journal article" date="2016" name="ISME J.">
        <title>Chasing the elusive Euryarchaeota class WSA2: genomes reveal a uniquely fastidious methyl-reducing methanogen.</title>
        <authorList>
            <person name="Nobu M.K."/>
            <person name="Narihiro T."/>
            <person name="Kuroda K."/>
            <person name="Mei R."/>
            <person name="Liu W.T."/>
        </authorList>
    </citation>
    <scope>NUCLEOTIDE SEQUENCE [LARGE SCALE GENOMIC DNA]</scope>
    <source>
        <strain evidence="2">U1lsi0528_Bin089</strain>
    </source>
</reference>
<organism evidence="2 3">
    <name type="scientific">Candidatus Methanofastidiosum methylothiophilum</name>
    <dbReference type="NCBI Taxonomy" id="1705564"/>
    <lineage>
        <taxon>Archaea</taxon>
        <taxon>Methanobacteriati</taxon>
        <taxon>Methanobacteriota</taxon>
        <taxon>Stenosarchaea group</taxon>
        <taxon>Candidatus Methanofastidiosia</taxon>
        <taxon>Candidatus Methanofastidiosales</taxon>
        <taxon>Candidatus Methanofastidiosaceae</taxon>
        <taxon>Candidatus Methanofastidiosum</taxon>
    </lineage>
</organism>
<evidence type="ECO:0000313" key="3">
    <source>
        <dbReference type="Proteomes" id="UP000075578"/>
    </source>
</evidence>
<protein>
    <submittedName>
        <fullName evidence="2">Uncharacterized protein</fullName>
    </submittedName>
</protein>
<name>A0A150J3Z8_9EURY</name>
<evidence type="ECO:0000313" key="2">
    <source>
        <dbReference type="EMBL" id="KYC51845.1"/>
    </source>
</evidence>
<dbReference type="Proteomes" id="UP000075578">
    <property type="component" value="Unassembled WGS sequence"/>
</dbReference>
<feature type="region of interest" description="Disordered" evidence="1">
    <location>
        <begin position="47"/>
        <end position="68"/>
    </location>
</feature>